<dbReference type="CDD" id="cd00555">
    <property type="entry name" value="Maf"/>
    <property type="match status" value="1"/>
</dbReference>
<dbReference type="AlphaFoldDB" id="A0A5C8KQU3"/>
<evidence type="ECO:0000256" key="1">
    <source>
        <dbReference type="ARBA" id="ARBA00001968"/>
    </source>
</evidence>
<dbReference type="SUPFAM" id="SSF52972">
    <property type="entry name" value="ITPase-like"/>
    <property type="match status" value="1"/>
</dbReference>
<dbReference type="NCBIfam" id="TIGR00172">
    <property type="entry name" value="maf"/>
    <property type="match status" value="1"/>
</dbReference>
<dbReference type="GO" id="GO:0005737">
    <property type="term" value="C:cytoplasm"/>
    <property type="evidence" value="ECO:0007669"/>
    <property type="project" value="UniProtKB-SubCell"/>
</dbReference>
<evidence type="ECO:0000256" key="4">
    <source>
        <dbReference type="HAMAP-Rule" id="MF_00528"/>
    </source>
</evidence>
<comment type="catalytic activity">
    <reaction evidence="4">
        <text>UTP + H2O = UMP + diphosphate + H(+)</text>
        <dbReference type="Rhea" id="RHEA:29395"/>
        <dbReference type="ChEBI" id="CHEBI:15377"/>
        <dbReference type="ChEBI" id="CHEBI:15378"/>
        <dbReference type="ChEBI" id="CHEBI:33019"/>
        <dbReference type="ChEBI" id="CHEBI:46398"/>
        <dbReference type="ChEBI" id="CHEBI:57865"/>
        <dbReference type="EC" id="3.6.1.9"/>
    </reaction>
</comment>
<dbReference type="HAMAP" id="MF_00528">
    <property type="entry name" value="Maf"/>
    <property type="match status" value="1"/>
</dbReference>
<keyword evidence="2 4" id="KW-0378">Hydrolase</keyword>
<dbReference type="PANTHER" id="PTHR43213">
    <property type="entry name" value="BIFUNCTIONAL DTTP/UTP PYROPHOSPHATASE/METHYLTRANSFERASE PROTEIN-RELATED"/>
    <property type="match status" value="1"/>
</dbReference>
<evidence type="ECO:0000313" key="5">
    <source>
        <dbReference type="EMBL" id="TXK62171.1"/>
    </source>
</evidence>
<comment type="catalytic activity">
    <reaction evidence="4">
        <text>dTTP + H2O = dTMP + diphosphate + H(+)</text>
        <dbReference type="Rhea" id="RHEA:28534"/>
        <dbReference type="ChEBI" id="CHEBI:15377"/>
        <dbReference type="ChEBI" id="CHEBI:15378"/>
        <dbReference type="ChEBI" id="CHEBI:33019"/>
        <dbReference type="ChEBI" id="CHEBI:37568"/>
        <dbReference type="ChEBI" id="CHEBI:63528"/>
        <dbReference type="EC" id="3.6.1.9"/>
    </reaction>
</comment>
<accession>A0A5C8KQU3</accession>
<feature type="site" description="Important for substrate specificity" evidence="4">
    <location>
        <position position="10"/>
    </location>
</feature>
<dbReference type="PANTHER" id="PTHR43213:SF5">
    <property type="entry name" value="BIFUNCTIONAL DTTP_UTP PYROPHOSPHATASE_METHYLTRANSFERASE PROTEIN-RELATED"/>
    <property type="match status" value="1"/>
</dbReference>
<keyword evidence="3 4" id="KW-0546">Nucleotide metabolism</keyword>
<comment type="similarity">
    <text evidence="4">Belongs to the Maf family. YhdE subfamily.</text>
</comment>
<name>A0A5C8KQU3_9GAMM</name>
<comment type="function">
    <text evidence="4">Nucleoside triphosphate pyrophosphatase that hydrolyzes dTTP and UTP. May have a dual role in cell division arrest and in preventing the incorporation of modified nucleotides into cellular nucleic acids.</text>
</comment>
<protein>
    <recommendedName>
        <fullName evidence="4">dTTP/UTP pyrophosphatase</fullName>
        <shortName evidence="4">dTTPase/UTPase</shortName>
        <ecNumber evidence="4">3.6.1.9</ecNumber>
    </recommendedName>
    <alternativeName>
        <fullName evidence="4">Nucleoside triphosphate pyrophosphatase</fullName>
    </alternativeName>
    <alternativeName>
        <fullName evidence="4">Nucleotide pyrophosphatase</fullName>
        <shortName evidence="4">Nucleotide PPase</shortName>
    </alternativeName>
</protein>
<dbReference type="PIRSF" id="PIRSF006305">
    <property type="entry name" value="Maf"/>
    <property type="match status" value="1"/>
</dbReference>
<comment type="caution">
    <text evidence="4">Lacks conserved residue(s) required for the propagation of feature annotation.</text>
</comment>
<dbReference type="Gene3D" id="3.90.950.10">
    <property type="match status" value="1"/>
</dbReference>
<organism evidence="5 6">
    <name type="scientific">Alkalisalibacterium limincola</name>
    <dbReference type="NCBI Taxonomy" id="2699169"/>
    <lineage>
        <taxon>Bacteria</taxon>
        <taxon>Pseudomonadati</taxon>
        <taxon>Pseudomonadota</taxon>
        <taxon>Gammaproteobacteria</taxon>
        <taxon>Lysobacterales</taxon>
        <taxon>Lysobacteraceae</taxon>
        <taxon>Alkalisalibacterium</taxon>
    </lineage>
</organism>
<gene>
    <name evidence="5" type="ORF">FU658_10140</name>
</gene>
<proteinExistence type="inferred from homology"/>
<evidence type="ECO:0000256" key="2">
    <source>
        <dbReference type="ARBA" id="ARBA00022801"/>
    </source>
</evidence>
<dbReference type="GO" id="GO:0009117">
    <property type="term" value="P:nucleotide metabolic process"/>
    <property type="evidence" value="ECO:0007669"/>
    <property type="project" value="UniProtKB-KW"/>
</dbReference>
<dbReference type="EMBL" id="VRTS01000006">
    <property type="protein sequence ID" value="TXK62171.1"/>
    <property type="molecule type" value="Genomic_DNA"/>
</dbReference>
<comment type="cofactor">
    <cofactor evidence="1 4">
        <name>a divalent metal cation</name>
        <dbReference type="ChEBI" id="CHEBI:60240"/>
    </cofactor>
</comment>
<dbReference type="RefSeq" id="WP_147891964.1">
    <property type="nucleotide sequence ID" value="NZ_VRTS01000006.1"/>
</dbReference>
<dbReference type="InterPro" id="IPR029001">
    <property type="entry name" value="ITPase-like_fam"/>
</dbReference>
<reference evidence="5 6" key="1">
    <citation type="submission" date="2019-08" db="EMBL/GenBank/DDBJ databases">
        <authorList>
            <person name="Karlyshev A.V."/>
        </authorList>
    </citation>
    <scope>NUCLEOTIDE SEQUENCE [LARGE SCALE GENOMIC DNA]</scope>
    <source>
        <strain evidence="5 6">Alg18-2.2</strain>
    </source>
</reference>
<dbReference type="Proteomes" id="UP000321248">
    <property type="component" value="Unassembled WGS sequence"/>
</dbReference>
<feature type="site" description="Important for substrate specificity" evidence="4">
    <location>
        <position position="153"/>
    </location>
</feature>
<comment type="subcellular location">
    <subcellularLocation>
        <location evidence="4">Cytoplasm</location>
    </subcellularLocation>
</comment>
<sequence>MIHLASKSPRRRELLSQLGLDFGVLDVDIPEHPAAGEPPLDYVRRVAREKAGAGLLRVSGSPGAIVLAADTEVVADGEVFGKPVDALQARAMLGRLNGREHQVISSVCLADAGREAQAECVSKVRFGQLGEDELDAYIACGEWQGKAGGYAIQGRGGALVAHLSGSYSGVMGLPLYETRQLLRRFGVAL</sequence>
<evidence type="ECO:0000313" key="6">
    <source>
        <dbReference type="Proteomes" id="UP000321248"/>
    </source>
</evidence>
<dbReference type="GO" id="GO:0036221">
    <property type="term" value="F:UTP diphosphatase activity"/>
    <property type="evidence" value="ECO:0007669"/>
    <property type="project" value="RHEA"/>
</dbReference>
<dbReference type="InterPro" id="IPR003697">
    <property type="entry name" value="Maf-like"/>
</dbReference>
<dbReference type="Pfam" id="PF02545">
    <property type="entry name" value="Maf"/>
    <property type="match status" value="1"/>
</dbReference>
<dbReference type="GO" id="GO:0036218">
    <property type="term" value="F:dTTP diphosphatase activity"/>
    <property type="evidence" value="ECO:0007669"/>
    <property type="project" value="RHEA"/>
</dbReference>
<comment type="caution">
    <text evidence="5">The sequence shown here is derived from an EMBL/GenBank/DDBJ whole genome shotgun (WGS) entry which is preliminary data.</text>
</comment>
<feature type="active site" description="Proton acceptor" evidence="4">
    <location>
        <position position="70"/>
    </location>
</feature>
<keyword evidence="6" id="KW-1185">Reference proteome</keyword>
<keyword evidence="4" id="KW-0963">Cytoplasm</keyword>
<dbReference type="EC" id="3.6.1.9" evidence="4"/>
<evidence type="ECO:0000256" key="3">
    <source>
        <dbReference type="ARBA" id="ARBA00023080"/>
    </source>
</evidence>
<feature type="site" description="Important for substrate specificity" evidence="4">
    <location>
        <position position="71"/>
    </location>
</feature>
<dbReference type="OrthoDB" id="9807767at2"/>